<sequence length="168" mass="19136">MDGPMYRISFVALTLLPGFCHAGEPRVNIFYVDMYVSGHSRLIEREINQRETERRNQILDQISPRPAVEAPLDVAVELARHDRNDGIPTTRVEILRSLKTLSANYEISPRQVATGVYTAQRILKARGLNRSTTTILEGLLKQARRDADYGDYPTVVDFYLTQTVWTGR</sequence>
<name>L7CFT6_RHOBT</name>
<protein>
    <submittedName>
        <fullName evidence="1">Uncharacterized protein</fullName>
    </submittedName>
</protein>
<dbReference type="Proteomes" id="UP000010959">
    <property type="component" value="Unassembled WGS sequence"/>
</dbReference>
<dbReference type="EMBL" id="AMWG01000085">
    <property type="protein sequence ID" value="ELP32883.1"/>
    <property type="molecule type" value="Genomic_DNA"/>
</dbReference>
<accession>L7CFT6</accession>
<organism evidence="1 2">
    <name type="scientific">Rhodopirellula baltica SWK14</name>
    <dbReference type="NCBI Taxonomy" id="993516"/>
    <lineage>
        <taxon>Bacteria</taxon>
        <taxon>Pseudomonadati</taxon>
        <taxon>Planctomycetota</taxon>
        <taxon>Planctomycetia</taxon>
        <taxon>Pirellulales</taxon>
        <taxon>Pirellulaceae</taxon>
        <taxon>Rhodopirellula</taxon>
    </lineage>
</organism>
<evidence type="ECO:0000313" key="1">
    <source>
        <dbReference type="EMBL" id="ELP32883.1"/>
    </source>
</evidence>
<dbReference type="AlphaFoldDB" id="L7CFT6"/>
<comment type="caution">
    <text evidence="1">The sequence shown here is derived from an EMBL/GenBank/DDBJ whole genome shotgun (WGS) entry which is preliminary data.</text>
</comment>
<proteinExistence type="predicted"/>
<gene>
    <name evidence="1" type="ORF">RBSWK_03175</name>
</gene>
<evidence type="ECO:0000313" key="2">
    <source>
        <dbReference type="Proteomes" id="UP000010959"/>
    </source>
</evidence>
<reference evidence="1 2" key="1">
    <citation type="journal article" date="2013" name="Mar. Genomics">
        <title>Expression of sulfatases in Rhodopirellula baltica and the diversity of sulfatases in the genus Rhodopirellula.</title>
        <authorList>
            <person name="Wegner C.E."/>
            <person name="Richter-Heitmann T."/>
            <person name="Klindworth A."/>
            <person name="Klockow C."/>
            <person name="Richter M."/>
            <person name="Achstetter T."/>
            <person name="Glockner F.O."/>
            <person name="Harder J."/>
        </authorList>
    </citation>
    <scope>NUCLEOTIDE SEQUENCE [LARGE SCALE GENOMIC DNA]</scope>
    <source>
        <strain evidence="1 2">SWK14</strain>
    </source>
</reference>